<comment type="caution">
    <text evidence="1">The sequence shown here is derived from an EMBL/GenBank/DDBJ whole genome shotgun (WGS) entry which is preliminary data.</text>
</comment>
<evidence type="ECO:0000313" key="2">
    <source>
        <dbReference type="Proteomes" id="UP000433737"/>
    </source>
</evidence>
<evidence type="ECO:0000313" key="1">
    <source>
        <dbReference type="EMBL" id="VXA93335.1"/>
    </source>
</evidence>
<accession>A0AAX3IZS8</accession>
<dbReference type="AlphaFoldDB" id="A0AAX3IZS8"/>
<protein>
    <recommendedName>
        <fullName evidence="3">Triose-phosphate isomerase</fullName>
    </recommendedName>
</protein>
<dbReference type="EMBL" id="CABWMH010000001">
    <property type="protein sequence ID" value="VXA93335.1"/>
    <property type="molecule type" value="Genomic_DNA"/>
</dbReference>
<dbReference type="Proteomes" id="UP000433737">
    <property type="component" value="Unassembled WGS sequence"/>
</dbReference>
<organism evidence="1 2">
    <name type="scientific">Pantoea brenneri</name>
    <dbReference type="NCBI Taxonomy" id="472694"/>
    <lineage>
        <taxon>Bacteria</taxon>
        <taxon>Pseudomonadati</taxon>
        <taxon>Pseudomonadota</taxon>
        <taxon>Gammaproteobacteria</taxon>
        <taxon>Enterobacterales</taxon>
        <taxon>Erwiniaceae</taxon>
        <taxon>Pantoea</taxon>
    </lineage>
</organism>
<name>A0AAX3IZS8_9GAMM</name>
<reference evidence="1 2" key="1">
    <citation type="submission" date="2019-10" db="EMBL/GenBank/DDBJ databases">
        <authorList>
            <person name="Karimi E."/>
        </authorList>
    </citation>
    <scope>NUCLEOTIDE SEQUENCE [LARGE SCALE GENOMIC DNA]</scope>
    <source>
        <strain evidence="1">Pantoea sp. 111</strain>
    </source>
</reference>
<proteinExistence type="predicted"/>
<sequence>MILGNWKMSKQMEFDALVEEAIRQGLANFSDDSPGA</sequence>
<evidence type="ECO:0008006" key="3">
    <source>
        <dbReference type="Google" id="ProtNLM"/>
    </source>
</evidence>
<gene>
    <name evidence="1" type="ORF">PANT111_10083</name>
</gene>